<dbReference type="KEGG" id="cthd:CDO33_16005"/>
<name>A0A2K2FRM2_9CLOT</name>
<dbReference type="GO" id="GO:0016791">
    <property type="term" value="F:phosphatase activity"/>
    <property type="evidence" value="ECO:0007669"/>
    <property type="project" value="TreeGrafter"/>
</dbReference>
<evidence type="ECO:0000313" key="1">
    <source>
        <dbReference type="EMBL" id="PNU01435.1"/>
    </source>
</evidence>
<dbReference type="CDD" id="cd07067">
    <property type="entry name" value="HP_PGM_like"/>
    <property type="match status" value="1"/>
</dbReference>
<reference evidence="1 2" key="1">
    <citation type="submission" date="2017-06" db="EMBL/GenBank/DDBJ databases">
        <title>Investigating the central metabolism of Clostridium thermosuccinogenes.</title>
        <authorList>
            <person name="Koendjbiharie J.G."/>
            <person name="van Kranenburg R."/>
        </authorList>
    </citation>
    <scope>NUCLEOTIDE SEQUENCE [LARGE SCALE GENOMIC DNA]</scope>
    <source>
        <strain evidence="1 2">DSM 5806</strain>
    </source>
</reference>
<proteinExistence type="predicted"/>
<dbReference type="OrthoDB" id="9782128at2"/>
<dbReference type="EMBL" id="NIOJ01000001">
    <property type="protein sequence ID" value="PNU01435.1"/>
    <property type="molecule type" value="Genomic_DNA"/>
</dbReference>
<dbReference type="RefSeq" id="WP_103079663.1">
    <property type="nucleotide sequence ID" value="NZ_CP021850.1"/>
</dbReference>
<keyword evidence="2" id="KW-1185">Reference proteome</keyword>
<dbReference type="Pfam" id="PF00300">
    <property type="entry name" value="His_Phos_1"/>
    <property type="match status" value="1"/>
</dbReference>
<dbReference type="InterPro" id="IPR050275">
    <property type="entry name" value="PGM_Phosphatase"/>
</dbReference>
<dbReference type="PANTHER" id="PTHR48100">
    <property type="entry name" value="BROAD-SPECIFICITY PHOSPHATASE YOR283W-RELATED"/>
    <property type="match status" value="1"/>
</dbReference>
<accession>A0A2K2FRM2</accession>
<sequence length="237" mass="27176">MLLYIIRHGDPIYNPDSLTEKGILQAKALAKRLAVHGLDRIFVSPMIRARQTAQPTCDLLKIKPEVAEWTSESLAWQEFACNDESFGDKIEWSFNVPKVRYKAPEVLALGERWYEADPFCRTKAREGYARIQRESDKFTEMLGYKREGTLYRILRPSDERVAVFCHSGFGSVWISYLLAIHPIIFWSSFGLNHSSVTILEFMNTENGITAPYCLTLSDTSHLYADGLPLEFCNRVKI</sequence>
<dbReference type="SUPFAM" id="SSF53254">
    <property type="entry name" value="Phosphoglycerate mutase-like"/>
    <property type="match status" value="1"/>
</dbReference>
<comment type="caution">
    <text evidence="1">The sequence shown here is derived from an EMBL/GenBank/DDBJ whole genome shotgun (WGS) entry which is preliminary data.</text>
</comment>
<dbReference type="SMART" id="SM00855">
    <property type="entry name" value="PGAM"/>
    <property type="match status" value="1"/>
</dbReference>
<dbReference type="AlphaFoldDB" id="A0A2K2FRM2"/>
<dbReference type="InterPro" id="IPR029033">
    <property type="entry name" value="His_PPase_superfam"/>
</dbReference>
<evidence type="ECO:0008006" key="3">
    <source>
        <dbReference type="Google" id="ProtNLM"/>
    </source>
</evidence>
<dbReference type="Gene3D" id="3.40.50.1240">
    <property type="entry name" value="Phosphoglycerate mutase-like"/>
    <property type="match status" value="1"/>
</dbReference>
<protein>
    <recommendedName>
        <fullName evidence="3">Histidine phosphatase family protein</fullName>
    </recommendedName>
</protein>
<dbReference type="Proteomes" id="UP000236151">
    <property type="component" value="Unassembled WGS sequence"/>
</dbReference>
<organism evidence="1 2">
    <name type="scientific">Clostridium thermosuccinogenes</name>
    <dbReference type="NCBI Taxonomy" id="84032"/>
    <lineage>
        <taxon>Bacteria</taxon>
        <taxon>Bacillati</taxon>
        <taxon>Bacillota</taxon>
        <taxon>Clostridia</taxon>
        <taxon>Eubacteriales</taxon>
        <taxon>Clostridiaceae</taxon>
        <taxon>Clostridium</taxon>
    </lineage>
</organism>
<gene>
    <name evidence="1" type="ORF">CDQ84_00015</name>
</gene>
<dbReference type="InterPro" id="IPR013078">
    <property type="entry name" value="His_Pase_superF_clade-1"/>
</dbReference>
<evidence type="ECO:0000313" key="2">
    <source>
        <dbReference type="Proteomes" id="UP000236151"/>
    </source>
</evidence>